<reference evidence="17" key="1">
    <citation type="submission" date="2019-12" db="EMBL/GenBank/DDBJ databases">
        <title>Hybrid Genome Assemblies of two High G+C Isolates from Undergraduate Microbiology Courses.</title>
        <authorList>
            <person name="Ne Ville C.J."/>
            <person name="Enright D."/>
            <person name="Hernandez I."/>
            <person name="Dodsworth J."/>
            <person name="Orwin P.M."/>
        </authorList>
    </citation>
    <scope>NUCLEOTIDE SEQUENCE [LARGE SCALE GENOMIC DNA]</scope>
    <source>
        <strain evidence="17">Neo</strain>
    </source>
</reference>
<dbReference type="PRINTS" id="PR00812">
    <property type="entry name" value="BCTERIALGSPF"/>
</dbReference>
<feature type="transmembrane region" description="Helical" evidence="15">
    <location>
        <begin position="372"/>
        <end position="394"/>
    </location>
</feature>
<dbReference type="InterPro" id="IPR011850">
    <property type="entry name" value="T2SS_GspF"/>
</dbReference>
<keyword evidence="10" id="KW-0653">Protein transport</keyword>
<keyword evidence="4 14" id="KW-0813">Transport</keyword>
<comment type="subcellular location">
    <subcellularLocation>
        <location evidence="2 14">Cell inner membrane</location>
        <topology evidence="2 14">Multi-pass membrane protein</topology>
    </subcellularLocation>
</comment>
<keyword evidence="12 15" id="KW-0472">Membrane</keyword>
<dbReference type="PANTHER" id="PTHR30012">
    <property type="entry name" value="GENERAL SECRETION PATHWAY PROTEIN"/>
    <property type="match status" value="1"/>
</dbReference>
<evidence type="ECO:0000256" key="4">
    <source>
        <dbReference type="ARBA" id="ARBA00022448"/>
    </source>
</evidence>
<dbReference type="InterPro" id="IPR018076">
    <property type="entry name" value="T2SS_GspF_dom"/>
</dbReference>
<proteinExistence type="inferred from homology"/>
<dbReference type="Gene3D" id="1.20.81.30">
    <property type="entry name" value="Type II secretion system (T2SS), domain F"/>
    <property type="match status" value="2"/>
</dbReference>
<comment type="function">
    <text evidence="1">Component of the type II secretion system inner membrane complex required for the energy-dependent secretion of extracellular factors such as proteases and toxins from the periplasm.</text>
</comment>
<dbReference type="PANTHER" id="PTHR30012:SF0">
    <property type="entry name" value="TYPE II SECRETION SYSTEM PROTEIN F-RELATED"/>
    <property type="match status" value="1"/>
</dbReference>
<accession>A0A6I6HAJ2</accession>
<evidence type="ECO:0000256" key="6">
    <source>
        <dbReference type="ARBA" id="ARBA00022519"/>
    </source>
</evidence>
<dbReference type="AlphaFoldDB" id="A0A6I6HAJ2"/>
<evidence type="ECO:0000256" key="5">
    <source>
        <dbReference type="ARBA" id="ARBA00022475"/>
    </source>
</evidence>
<evidence type="ECO:0000256" key="10">
    <source>
        <dbReference type="ARBA" id="ARBA00022927"/>
    </source>
</evidence>
<protein>
    <recommendedName>
        <fullName evidence="13">General secretion pathway protein F</fullName>
    </recommendedName>
</protein>
<dbReference type="InterPro" id="IPR001992">
    <property type="entry name" value="T2SS_GspF/T4SS_PilC_CS"/>
</dbReference>
<dbReference type="GO" id="GO:0046872">
    <property type="term" value="F:metal ion binding"/>
    <property type="evidence" value="ECO:0007669"/>
    <property type="project" value="UniProtKB-KW"/>
</dbReference>
<evidence type="ECO:0000259" key="16">
    <source>
        <dbReference type="Pfam" id="PF00482"/>
    </source>
</evidence>
<keyword evidence="18" id="KW-1185">Reference proteome</keyword>
<gene>
    <name evidence="17" type="primary">gspF</name>
    <name evidence="17" type="ORF">GPJ81_24545</name>
</gene>
<evidence type="ECO:0000256" key="13">
    <source>
        <dbReference type="ARBA" id="ARBA00030750"/>
    </source>
</evidence>
<dbReference type="GO" id="GO:0015628">
    <property type="term" value="P:protein secretion by the type II secretion system"/>
    <property type="evidence" value="ECO:0007669"/>
    <property type="project" value="InterPro"/>
</dbReference>
<evidence type="ECO:0000256" key="8">
    <source>
        <dbReference type="ARBA" id="ARBA00022723"/>
    </source>
</evidence>
<keyword evidence="6" id="KW-0997">Cell inner membrane</keyword>
<evidence type="ECO:0000256" key="11">
    <source>
        <dbReference type="ARBA" id="ARBA00022989"/>
    </source>
</evidence>
<dbReference type="InterPro" id="IPR042094">
    <property type="entry name" value="T2SS_GspF_sf"/>
</dbReference>
<dbReference type="RefSeq" id="WP_157194548.1">
    <property type="nucleotide sequence ID" value="NZ_CP046621.1"/>
</dbReference>
<dbReference type="Proteomes" id="UP000426235">
    <property type="component" value="Chromosome"/>
</dbReference>
<evidence type="ECO:0000313" key="18">
    <source>
        <dbReference type="Proteomes" id="UP000426235"/>
    </source>
</evidence>
<evidence type="ECO:0000256" key="9">
    <source>
        <dbReference type="ARBA" id="ARBA00022837"/>
    </source>
</evidence>
<evidence type="ECO:0000256" key="2">
    <source>
        <dbReference type="ARBA" id="ARBA00004429"/>
    </source>
</evidence>
<evidence type="ECO:0000256" key="7">
    <source>
        <dbReference type="ARBA" id="ARBA00022692"/>
    </source>
</evidence>
<dbReference type="NCBIfam" id="TIGR02120">
    <property type="entry name" value="GspF"/>
    <property type="match status" value="1"/>
</dbReference>
<dbReference type="InterPro" id="IPR003004">
    <property type="entry name" value="GspF/PilC"/>
</dbReference>
<keyword evidence="9" id="KW-0106">Calcium</keyword>
<evidence type="ECO:0000256" key="1">
    <source>
        <dbReference type="ARBA" id="ARBA00002684"/>
    </source>
</evidence>
<evidence type="ECO:0000256" key="3">
    <source>
        <dbReference type="ARBA" id="ARBA00005745"/>
    </source>
</evidence>
<keyword evidence="11 15" id="KW-1133">Transmembrane helix</keyword>
<dbReference type="Pfam" id="PF00482">
    <property type="entry name" value="T2SSF"/>
    <property type="match status" value="2"/>
</dbReference>
<feature type="domain" description="Type II secretion system protein GspF" evidence="16">
    <location>
        <begin position="68"/>
        <end position="190"/>
    </location>
</feature>
<keyword evidence="8" id="KW-0479">Metal-binding</keyword>
<dbReference type="EMBL" id="CP046621">
    <property type="protein sequence ID" value="QGW79741.1"/>
    <property type="molecule type" value="Genomic_DNA"/>
</dbReference>
<keyword evidence="7 14" id="KW-0812">Transmembrane</keyword>
<evidence type="ECO:0000256" key="14">
    <source>
        <dbReference type="RuleBase" id="RU003923"/>
    </source>
</evidence>
<dbReference type="GO" id="GO:0015627">
    <property type="term" value="C:type II protein secretion system complex"/>
    <property type="evidence" value="ECO:0007669"/>
    <property type="project" value="InterPro"/>
</dbReference>
<dbReference type="PROSITE" id="PS00874">
    <property type="entry name" value="T2SP_F"/>
    <property type="match status" value="1"/>
</dbReference>
<evidence type="ECO:0000313" key="17">
    <source>
        <dbReference type="EMBL" id="QGW79741.1"/>
    </source>
</evidence>
<feature type="transmembrane region" description="Helical" evidence="15">
    <location>
        <begin position="220"/>
        <end position="239"/>
    </location>
</feature>
<evidence type="ECO:0000256" key="12">
    <source>
        <dbReference type="ARBA" id="ARBA00023136"/>
    </source>
</evidence>
<feature type="domain" description="Type II secretion system protein GspF" evidence="16">
    <location>
        <begin position="271"/>
        <end position="392"/>
    </location>
</feature>
<evidence type="ECO:0000256" key="15">
    <source>
        <dbReference type="SAM" id="Phobius"/>
    </source>
</evidence>
<comment type="similarity">
    <text evidence="3 14">Belongs to the GSP F family.</text>
</comment>
<dbReference type="FunFam" id="1.20.81.30:FF:000001">
    <property type="entry name" value="Type II secretion system protein F"/>
    <property type="match status" value="2"/>
</dbReference>
<keyword evidence="5" id="KW-1003">Cell membrane</keyword>
<sequence>MKSFSYCALDAGAKRRRGTVVARDARHARQLLRVQGLQVLAMRPALASSLLARLRGSPLTQAERVLITRQMATLLQAQMPLTEALQAVASQNEKRRVRQLVLDIAGRVTEGNPLATALSAHPQAFPAVYCATVAAAERSGYLEQAFDHLAEHTEAQQLARQRIRLAMVYPLVLMVVSLVIVAFLLGYVVPDVVQVFVHNHQQLPGVTVALMAISDAVRQYGIWIAMVVACAILAAGQLLHEPRRRRYWHAMLLRLPLLGPLLRGSEAARAVRTLAILTRSGVPLVEALEISAAVVGNLLVRQRLQEAAKSLGEGVSLARSLEQSASLPPLMVQMIASAERAGELDHMLERAANLQDRLLAGRIALALSLFEPLMLVVMGGMVLFIVLAILMPILNLNQLVS</sequence>
<organism evidence="17 18">
    <name type="scientific">Pseudomonas alkylphenolica</name>
    <dbReference type="NCBI Taxonomy" id="237609"/>
    <lineage>
        <taxon>Bacteria</taxon>
        <taxon>Pseudomonadati</taxon>
        <taxon>Pseudomonadota</taxon>
        <taxon>Gammaproteobacteria</taxon>
        <taxon>Pseudomonadales</taxon>
        <taxon>Pseudomonadaceae</taxon>
        <taxon>Pseudomonas</taxon>
    </lineage>
</organism>
<name>A0A6I6HAJ2_9PSED</name>
<feature type="transmembrane region" description="Helical" evidence="15">
    <location>
        <begin position="166"/>
        <end position="189"/>
    </location>
</feature>
<dbReference type="GO" id="GO:0005886">
    <property type="term" value="C:plasma membrane"/>
    <property type="evidence" value="ECO:0007669"/>
    <property type="project" value="UniProtKB-SubCell"/>
</dbReference>